<evidence type="ECO:0000256" key="2">
    <source>
        <dbReference type="ARBA" id="ARBA00012438"/>
    </source>
</evidence>
<name>A0AA38NNC4_9AGAR</name>
<feature type="domain" description="Histidine kinase" evidence="8">
    <location>
        <begin position="408"/>
        <end position="627"/>
    </location>
</feature>
<dbReference type="EMBL" id="MU793704">
    <property type="protein sequence ID" value="KAJ3780545.1"/>
    <property type="molecule type" value="Genomic_DNA"/>
</dbReference>
<dbReference type="SUPFAM" id="SSF52172">
    <property type="entry name" value="CheY-like"/>
    <property type="match status" value="2"/>
</dbReference>
<feature type="domain" description="Histidine kinase" evidence="8">
    <location>
        <begin position="1002"/>
        <end position="1290"/>
    </location>
</feature>
<dbReference type="Gene3D" id="3.40.50.2300">
    <property type="match status" value="2"/>
</dbReference>
<comment type="caution">
    <text evidence="10">The sequence shown here is derived from an EMBL/GenBank/DDBJ whole genome shotgun (WGS) entry which is preliminary data.</text>
</comment>
<evidence type="ECO:0000313" key="11">
    <source>
        <dbReference type="Proteomes" id="UP001163798"/>
    </source>
</evidence>
<dbReference type="PROSITE" id="PS50110">
    <property type="entry name" value="RESPONSE_REGULATORY"/>
    <property type="match status" value="2"/>
</dbReference>
<comment type="catalytic activity">
    <reaction evidence="1">
        <text>ATP + protein L-histidine = ADP + protein N-phospho-L-histidine.</text>
        <dbReference type="EC" id="2.7.13.3"/>
    </reaction>
</comment>
<feature type="modified residue" description="4-aspartylphosphate" evidence="6">
    <location>
        <position position="1437"/>
    </location>
</feature>
<dbReference type="Pfam" id="PF02518">
    <property type="entry name" value="HATPase_c"/>
    <property type="match status" value="2"/>
</dbReference>
<evidence type="ECO:0000256" key="3">
    <source>
        <dbReference type="ARBA" id="ARBA00022553"/>
    </source>
</evidence>
<dbReference type="CDD" id="cd00156">
    <property type="entry name" value="REC"/>
    <property type="match status" value="1"/>
</dbReference>
<protein>
    <recommendedName>
        <fullName evidence="2">histidine kinase</fullName>
        <ecNumber evidence="2">2.7.13.3</ecNumber>
    </recommendedName>
</protein>
<dbReference type="InterPro" id="IPR036097">
    <property type="entry name" value="HisK_dim/P_sf"/>
</dbReference>
<dbReference type="PANTHER" id="PTHR43047">
    <property type="entry name" value="TWO-COMPONENT HISTIDINE PROTEIN KINASE"/>
    <property type="match status" value="1"/>
</dbReference>
<dbReference type="SMART" id="SM00388">
    <property type="entry name" value="HisKA"/>
    <property type="match status" value="2"/>
</dbReference>
<reference evidence="10" key="1">
    <citation type="submission" date="2022-08" db="EMBL/GenBank/DDBJ databases">
        <authorList>
            <consortium name="DOE Joint Genome Institute"/>
            <person name="Min B."/>
            <person name="Riley R."/>
            <person name="Sierra-Patev S."/>
            <person name="Naranjo-Ortiz M."/>
            <person name="Looney B."/>
            <person name="Konkel Z."/>
            <person name="Slot J.C."/>
            <person name="Sakamoto Y."/>
            <person name="Steenwyk J.L."/>
            <person name="Rokas A."/>
            <person name="Carro J."/>
            <person name="Camarero S."/>
            <person name="Ferreira P."/>
            <person name="Molpeceres G."/>
            <person name="Ruiz-Duenas F.J."/>
            <person name="Serrano A."/>
            <person name="Henrissat B."/>
            <person name="Drula E."/>
            <person name="Hughes K.W."/>
            <person name="Mata J.L."/>
            <person name="Ishikawa N.K."/>
            <person name="Vargas-Isla R."/>
            <person name="Ushijima S."/>
            <person name="Smith C.A."/>
            <person name="Ahrendt S."/>
            <person name="Andreopoulos W."/>
            <person name="He G."/>
            <person name="Labutti K."/>
            <person name="Lipzen A."/>
            <person name="Ng V."/>
            <person name="Sandor L."/>
            <person name="Barry K."/>
            <person name="Martinez A.T."/>
            <person name="Xiao Y."/>
            <person name="Gibbons J.G."/>
            <person name="Terashima K."/>
            <person name="Hibbett D.S."/>
            <person name="Grigoriev I.V."/>
        </authorList>
    </citation>
    <scope>NUCLEOTIDE SEQUENCE</scope>
    <source>
        <strain evidence="10">TFB10291</strain>
    </source>
</reference>
<dbReference type="Proteomes" id="UP001163798">
    <property type="component" value="Unassembled WGS sequence"/>
</dbReference>
<dbReference type="Pfam" id="PF00512">
    <property type="entry name" value="HisKA"/>
    <property type="match status" value="1"/>
</dbReference>
<dbReference type="Gene3D" id="1.10.287.130">
    <property type="match status" value="2"/>
</dbReference>
<dbReference type="GO" id="GO:0009927">
    <property type="term" value="F:histidine phosphotransfer kinase activity"/>
    <property type="evidence" value="ECO:0007669"/>
    <property type="project" value="TreeGrafter"/>
</dbReference>
<dbReference type="InterPro" id="IPR003594">
    <property type="entry name" value="HATPase_dom"/>
</dbReference>
<dbReference type="EC" id="2.7.13.3" evidence="2"/>
<evidence type="ECO:0000256" key="5">
    <source>
        <dbReference type="ARBA" id="ARBA00022777"/>
    </source>
</evidence>
<dbReference type="InterPro" id="IPR001789">
    <property type="entry name" value="Sig_transdc_resp-reg_receiver"/>
</dbReference>
<sequence length="1511" mass="168293">MACSSLLLSYAPHIQSSPVGKLILEFDWSSTPLGSIQQWPQSLKTVVSLMLANPSQSCLFWGPARTLIYNNAWARIVSGSKHPHLMGVPGRVAFHEIWDTFSVHCESVYQGKHVSRVDDPLFFDSQPTGELTSTSIRDDDIPLKLETYFTWSYLPIQAENGEVGGILNNCIETTDKVLSERRMLTVHTLAERTALTRTTAEFWQAVSDSLTQNEHDFPFFLCYSATTTASSNAYPDAAETISNPSCESRSEYSYFSSSTSAVRHIELDLVKSCGVQPGHPAAPCKVELTTSNALESHRSWPFSKACFGRTPLRAKNLHPEGFQARSWGDTPGDAILIPIHGADDMLVGLVLFGLNTRRPYDDHYTNFHQTLLRNLNLSYIAAQAFEREMQRTEELQALDRAKTMFFQNVSHELRTPLTLIKGPCEDALKEEGKLDPTSRSRFKLIYRASGRLLRLVNSLMLFSSAEAKRLQAAYKPVRLGPVTTDLASLFRSAIEKAGINYTVDCGELDDAREVFVDLSMWEKIVFNLLSNAIKYTNEGSITLLLRFHSTEVELRVEDSGCGIPEDQKELVLQRFHRVAYAEGRSHEGTGIGLALTSELVKLHGGHIKVESTLGKGSSFIVRLPRGHSHLPAQDIVRDVDDASINKAGYGNVNLYHDHQLELGRVPSKGLGYGSYAEGIVEEANGWLSDDSETASTLSVSSESGTESSGSPQPLCILLAEDNADARSYIKTILSTIVQVVIAVPDGRVALDYIRNRMCPDLLITDVMMPGLNGLDLLQELDKDPNPDIQNLPIILLTASSGSEGKIDPKPDRFLQRPIDYLLKPFSSVELVRRVQTRLHTVRQKLELERQVQQRTTELDYAQQRYRRMTELAPVAIFETDDMDRSLITFANERFFSLTGSPRSLPLRFDETIDLIESDYQPAAEQMWSEVLDSGKSTHLELQFLNGRHALVELISLSSGSILGTLTDQTEQRRFAAQQLDAERQKTDEAMNRRRQQEAFIDIVSHELRNPISAILQSANLLSGSKTRLSSIFKELFVYFSMITQPGLDVSKIQSLLEESRSELEDVSHAVASVELCARHQTIIASDILVVSRLDSNLLSIKPTTFHLMDELQNTLAMFTVQAETQAIEFKLDVGLSVTNETRIIADPTRLGQILVNLISNSCRALESWAGNRQISFHVSLSQSQPFKIPGQNHHRQASDPALEASRIWVVFHISDTGPGIPVEDQARLFTRFNDVHTTDTNATRRSSSLEGTGLGLYLCRKLAELQGGDIKFSGIPGQGAAFFFFIEARLAEDAPFVGAPISLQTSERYRPISSSMIIPALNQIHTAMTSVSKSIATKHENGEPNLFGASMLAIPVSTRPQDAERQDHVRRAKINILIVEDNAINQKLLRRQIEKAGFTAHTANNGLEALQYLEATKYRYQDLQSGTQIYPSLILMDLEMPILDGLEATARIRVWEAEDKLPGKLLIYAITGNARQGQIDAALAAGMNDVYIKPYNIADIIRRVDLDCQPE</sequence>
<dbReference type="PANTHER" id="PTHR43047:SF72">
    <property type="entry name" value="OSMOSENSING HISTIDINE PROTEIN KINASE SLN1"/>
    <property type="match status" value="1"/>
</dbReference>
<dbReference type="SUPFAM" id="SSF55785">
    <property type="entry name" value="PYP-like sensor domain (PAS domain)"/>
    <property type="match status" value="1"/>
</dbReference>
<dbReference type="PRINTS" id="PR00344">
    <property type="entry name" value="BCTRLSENSOR"/>
</dbReference>
<dbReference type="SUPFAM" id="SSF47384">
    <property type="entry name" value="Homodimeric domain of signal transducing histidine kinase"/>
    <property type="match status" value="2"/>
</dbReference>
<dbReference type="InterPro" id="IPR036890">
    <property type="entry name" value="HATPase_C_sf"/>
</dbReference>
<dbReference type="InterPro" id="IPR011006">
    <property type="entry name" value="CheY-like_superfamily"/>
</dbReference>
<evidence type="ECO:0000259" key="8">
    <source>
        <dbReference type="PROSITE" id="PS50109"/>
    </source>
</evidence>
<feature type="domain" description="Response regulatory" evidence="9">
    <location>
        <begin position="715"/>
        <end position="838"/>
    </location>
</feature>
<proteinExistence type="predicted"/>
<dbReference type="InterPro" id="IPR003661">
    <property type="entry name" value="HisK_dim/P_dom"/>
</dbReference>
<gene>
    <name evidence="10" type="ORF">GGU10DRAFT_142020</name>
</gene>
<dbReference type="PROSITE" id="PS50109">
    <property type="entry name" value="HIS_KIN"/>
    <property type="match status" value="2"/>
</dbReference>
<keyword evidence="3 6" id="KW-0597">Phosphoprotein</keyword>
<evidence type="ECO:0000256" key="7">
    <source>
        <dbReference type="SAM" id="MobiDB-lite"/>
    </source>
</evidence>
<dbReference type="Gene3D" id="3.30.450.20">
    <property type="entry name" value="PAS domain"/>
    <property type="match status" value="2"/>
</dbReference>
<dbReference type="SUPFAM" id="SSF55874">
    <property type="entry name" value="ATPase domain of HSP90 chaperone/DNA topoisomerase II/histidine kinase"/>
    <property type="match status" value="2"/>
</dbReference>
<keyword evidence="4" id="KW-0808">Transferase</keyword>
<evidence type="ECO:0000256" key="6">
    <source>
        <dbReference type="PROSITE-ProRule" id="PRU00169"/>
    </source>
</evidence>
<evidence type="ECO:0000259" key="9">
    <source>
        <dbReference type="PROSITE" id="PS50110"/>
    </source>
</evidence>
<keyword evidence="5 10" id="KW-0418">Kinase</keyword>
<accession>A0AA38NNC4</accession>
<feature type="region of interest" description="Disordered" evidence="7">
    <location>
        <begin position="691"/>
        <end position="712"/>
    </location>
</feature>
<dbReference type="SMART" id="SM00448">
    <property type="entry name" value="REC"/>
    <property type="match status" value="2"/>
</dbReference>
<dbReference type="CDD" id="cd00082">
    <property type="entry name" value="HisKA"/>
    <property type="match status" value="2"/>
</dbReference>
<dbReference type="GO" id="GO:0005886">
    <property type="term" value="C:plasma membrane"/>
    <property type="evidence" value="ECO:0007669"/>
    <property type="project" value="TreeGrafter"/>
</dbReference>
<evidence type="ECO:0000256" key="1">
    <source>
        <dbReference type="ARBA" id="ARBA00000085"/>
    </source>
</evidence>
<dbReference type="InterPro" id="IPR000014">
    <property type="entry name" value="PAS"/>
</dbReference>
<feature type="domain" description="Response regulatory" evidence="9">
    <location>
        <begin position="1375"/>
        <end position="1508"/>
    </location>
</feature>
<evidence type="ECO:0000313" key="10">
    <source>
        <dbReference type="EMBL" id="KAJ3780545.1"/>
    </source>
</evidence>
<keyword evidence="11" id="KW-1185">Reference proteome</keyword>
<feature type="compositionally biased region" description="Low complexity" evidence="7">
    <location>
        <begin position="693"/>
        <end position="710"/>
    </location>
</feature>
<dbReference type="SMART" id="SM00387">
    <property type="entry name" value="HATPase_c"/>
    <property type="match status" value="2"/>
</dbReference>
<evidence type="ECO:0000256" key="4">
    <source>
        <dbReference type="ARBA" id="ARBA00022679"/>
    </source>
</evidence>
<dbReference type="InterPro" id="IPR035965">
    <property type="entry name" value="PAS-like_dom_sf"/>
</dbReference>
<organism evidence="10 11">
    <name type="scientific">Lentinula aff. detonsa</name>
    <dbReference type="NCBI Taxonomy" id="2804958"/>
    <lineage>
        <taxon>Eukaryota</taxon>
        <taxon>Fungi</taxon>
        <taxon>Dikarya</taxon>
        <taxon>Basidiomycota</taxon>
        <taxon>Agaricomycotina</taxon>
        <taxon>Agaricomycetes</taxon>
        <taxon>Agaricomycetidae</taxon>
        <taxon>Agaricales</taxon>
        <taxon>Marasmiineae</taxon>
        <taxon>Omphalotaceae</taxon>
        <taxon>Lentinula</taxon>
    </lineage>
</organism>
<dbReference type="Pfam" id="PF13188">
    <property type="entry name" value="PAS_8"/>
    <property type="match status" value="1"/>
</dbReference>
<dbReference type="Gene3D" id="3.30.565.10">
    <property type="entry name" value="Histidine kinase-like ATPase, C-terminal domain"/>
    <property type="match status" value="2"/>
</dbReference>
<dbReference type="InterPro" id="IPR005467">
    <property type="entry name" value="His_kinase_dom"/>
</dbReference>
<feature type="modified residue" description="4-aspartylphosphate" evidence="6">
    <location>
        <position position="765"/>
    </location>
</feature>
<dbReference type="CDD" id="cd17546">
    <property type="entry name" value="REC_hyHK_CKI1_RcsC-like"/>
    <property type="match status" value="1"/>
</dbReference>
<dbReference type="InterPro" id="IPR004358">
    <property type="entry name" value="Sig_transdc_His_kin-like_C"/>
</dbReference>
<dbReference type="GO" id="GO:0000155">
    <property type="term" value="F:phosphorelay sensor kinase activity"/>
    <property type="evidence" value="ECO:0007669"/>
    <property type="project" value="InterPro"/>
</dbReference>
<dbReference type="Pfam" id="PF00072">
    <property type="entry name" value="Response_reg"/>
    <property type="match status" value="2"/>
</dbReference>